<keyword evidence="3" id="KW-1185">Reference proteome</keyword>
<dbReference type="Gene3D" id="3.20.20.150">
    <property type="entry name" value="Divalent-metal-dependent TIM barrel enzymes"/>
    <property type="match status" value="1"/>
</dbReference>
<dbReference type="SUPFAM" id="SSF51658">
    <property type="entry name" value="Xylose isomerase-like"/>
    <property type="match status" value="1"/>
</dbReference>
<protein>
    <submittedName>
        <fullName evidence="2">Sugar phosphate isomerase/epimerase family protein</fullName>
    </submittedName>
</protein>
<proteinExistence type="predicted"/>
<organism evidence="2 3">
    <name type="scientific">Cohnella cellulosilytica</name>
    <dbReference type="NCBI Taxonomy" id="986710"/>
    <lineage>
        <taxon>Bacteria</taxon>
        <taxon>Bacillati</taxon>
        <taxon>Bacillota</taxon>
        <taxon>Bacilli</taxon>
        <taxon>Bacillales</taxon>
        <taxon>Paenibacillaceae</taxon>
        <taxon>Cohnella</taxon>
    </lineage>
</organism>
<dbReference type="InterPro" id="IPR013022">
    <property type="entry name" value="Xyl_isomerase-like_TIM-brl"/>
</dbReference>
<gene>
    <name evidence="2" type="ORF">ACFQMJ_16205</name>
</gene>
<dbReference type="EMBL" id="JBHTAI010000009">
    <property type="protein sequence ID" value="MFC7150070.1"/>
    <property type="molecule type" value="Genomic_DNA"/>
</dbReference>
<reference evidence="3" key="1">
    <citation type="journal article" date="2019" name="Int. J. Syst. Evol. Microbiol.">
        <title>The Global Catalogue of Microorganisms (GCM) 10K type strain sequencing project: providing services to taxonomists for standard genome sequencing and annotation.</title>
        <authorList>
            <consortium name="The Broad Institute Genomics Platform"/>
            <consortium name="The Broad Institute Genome Sequencing Center for Infectious Disease"/>
            <person name="Wu L."/>
            <person name="Ma J."/>
        </authorList>
    </citation>
    <scope>NUCLEOTIDE SEQUENCE [LARGE SCALE GENOMIC DNA]</scope>
    <source>
        <strain evidence="3">KCTC 12907</strain>
    </source>
</reference>
<dbReference type="RefSeq" id="WP_378046179.1">
    <property type="nucleotide sequence ID" value="NZ_JBHMDN010000010.1"/>
</dbReference>
<feature type="domain" description="Xylose isomerase-like TIM barrel" evidence="1">
    <location>
        <begin position="36"/>
        <end position="215"/>
    </location>
</feature>
<sequence length="292" mass="33267">MAEVTVLNAMASRDFGESLALQRQWGIRSLDLKDHIFGKQVEELTPEESSSAARMIDDHGLRTYCLTTGIFKGNLEQGEAAYGDVQLRAVERVLEAAARLRPKTIRVLAPHLSAPGAGVEQMERQYPWFMGMLRKMVDTLYNEGYKVMIENEPERTVLSSPAEIVRFFRALDRTGKAYFTYDAQNLWQMGVCPTLDVYRRLRPVIGYFHVKGGIMNPATRLLEWKSRLEEASWPVEEMTREVIRDGSSPVICINPSHGADSQRYDDHHDYKRDYDYIVKIVGAMKSRDAAGQ</sequence>
<evidence type="ECO:0000313" key="3">
    <source>
        <dbReference type="Proteomes" id="UP001596378"/>
    </source>
</evidence>
<accession>A0ABW2FGS7</accession>
<evidence type="ECO:0000259" key="1">
    <source>
        <dbReference type="Pfam" id="PF01261"/>
    </source>
</evidence>
<dbReference type="PANTHER" id="PTHR12110">
    <property type="entry name" value="HYDROXYPYRUVATE ISOMERASE"/>
    <property type="match status" value="1"/>
</dbReference>
<evidence type="ECO:0000313" key="2">
    <source>
        <dbReference type="EMBL" id="MFC7150070.1"/>
    </source>
</evidence>
<dbReference type="GO" id="GO:0016853">
    <property type="term" value="F:isomerase activity"/>
    <property type="evidence" value="ECO:0007669"/>
    <property type="project" value="UniProtKB-KW"/>
</dbReference>
<comment type="caution">
    <text evidence="2">The sequence shown here is derived from an EMBL/GenBank/DDBJ whole genome shotgun (WGS) entry which is preliminary data.</text>
</comment>
<name>A0ABW2FGS7_9BACL</name>
<dbReference type="PANTHER" id="PTHR12110:SF53">
    <property type="entry name" value="BLR5974 PROTEIN"/>
    <property type="match status" value="1"/>
</dbReference>
<dbReference type="Proteomes" id="UP001596378">
    <property type="component" value="Unassembled WGS sequence"/>
</dbReference>
<dbReference type="InterPro" id="IPR050312">
    <property type="entry name" value="IolE/XylAMocC-like"/>
</dbReference>
<dbReference type="Pfam" id="PF01261">
    <property type="entry name" value="AP_endonuc_2"/>
    <property type="match status" value="1"/>
</dbReference>
<dbReference type="InterPro" id="IPR036237">
    <property type="entry name" value="Xyl_isomerase-like_sf"/>
</dbReference>
<keyword evidence="2" id="KW-0413">Isomerase</keyword>